<sequence length="752" mass="84493">MQQNAASWFLVNDYFDQLLLDIGDDPRGYQSFRYLENRITRALRGLLSCAVSVASDPLAVPDILKTGTFAIYCNLCPFPLLNEKLRDSGRLRLLRDRGEHDPALGSASGCTLRAAAPIAIARAASELILRLTGFDSVEEVRTSKAYQTAHDFLRATIWDRPTTLPTLLPSIFQFFHLSMWAAFLSGPKPSESVEVKLLPILTAFSRSRVLGVRCLAVAALLDIRPIDEVYEWGRYISSGFDGHHCAGSRERLQRWFKNMTWEGAYESPFEDFWMAWPTNDHIIWEHHKGVETDWRTLALALAENINGETLNRKEEPDDLKNTEPEPEGDSPSLEEIMPSILNALDDTFDPEKATTIRLLASLVEGNCADLFRQVAKAVEDYPGCAYGHCILSLMPHTQALGAAKEGLLLVAEMPNYYHCELGDTHDYPHPLHDYMLRRASVHTWVVMQGPVRSGLLTLVGQDRDRDRDRTDPIFQDRDRTKRLLGPDWDRGPVPVRTGPGPMGSPNRSRTGPDRSQYQNFTAPASIELGHPPKWLEIHKHSTNWAIMPLHDWTLQHYAWVQGVQLFSASGLSNVGSDVQAAAAAFIASVHHDVEEIFYPKLNDGSIEMASYDERGLLFWYILLSIAMFGTEFPEDSTKHILASTNFLADWDPPIEDVWVRFTAFGDCVPCGPQERAPWSAVVDRVDDLIESGQDPGEPVKCDWRELKRSKHLCQRCDSPGALLMRGAYCSWCDEVSESSPEAWLGSLLGESV</sequence>
<evidence type="ECO:0000256" key="1">
    <source>
        <dbReference type="SAM" id="MobiDB-lite"/>
    </source>
</evidence>
<evidence type="ECO:0000313" key="3">
    <source>
        <dbReference type="Proteomes" id="UP000256964"/>
    </source>
</evidence>
<feature type="region of interest" description="Disordered" evidence="1">
    <location>
        <begin position="463"/>
        <end position="516"/>
    </location>
</feature>
<feature type="region of interest" description="Disordered" evidence="1">
    <location>
        <begin position="310"/>
        <end position="333"/>
    </location>
</feature>
<reference evidence="2 3" key="1">
    <citation type="journal article" date="2018" name="Biotechnol. Biofuels">
        <title>Integrative visual omics of the white-rot fungus Polyporus brumalis exposes the biotechnological potential of its oxidative enzymes for delignifying raw plant biomass.</title>
        <authorList>
            <person name="Miyauchi S."/>
            <person name="Rancon A."/>
            <person name="Drula E."/>
            <person name="Hage H."/>
            <person name="Chaduli D."/>
            <person name="Favel A."/>
            <person name="Grisel S."/>
            <person name="Henrissat B."/>
            <person name="Herpoel-Gimbert I."/>
            <person name="Ruiz-Duenas F.J."/>
            <person name="Chevret D."/>
            <person name="Hainaut M."/>
            <person name="Lin J."/>
            <person name="Wang M."/>
            <person name="Pangilinan J."/>
            <person name="Lipzen A."/>
            <person name="Lesage-Meessen L."/>
            <person name="Navarro D."/>
            <person name="Riley R."/>
            <person name="Grigoriev I.V."/>
            <person name="Zhou S."/>
            <person name="Raouche S."/>
            <person name="Rosso M.N."/>
        </authorList>
    </citation>
    <scope>NUCLEOTIDE SEQUENCE [LARGE SCALE GENOMIC DNA]</scope>
    <source>
        <strain evidence="2 3">BRFM 1820</strain>
    </source>
</reference>
<feature type="compositionally biased region" description="Basic and acidic residues" evidence="1">
    <location>
        <begin position="310"/>
        <end position="323"/>
    </location>
</feature>
<protein>
    <submittedName>
        <fullName evidence="2">Uncharacterized protein</fullName>
    </submittedName>
</protein>
<feature type="compositionally biased region" description="Polar residues" evidence="1">
    <location>
        <begin position="505"/>
        <end position="516"/>
    </location>
</feature>
<organism evidence="2 3">
    <name type="scientific">Lentinus brumalis</name>
    <dbReference type="NCBI Taxonomy" id="2498619"/>
    <lineage>
        <taxon>Eukaryota</taxon>
        <taxon>Fungi</taxon>
        <taxon>Dikarya</taxon>
        <taxon>Basidiomycota</taxon>
        <taxon>Agaricomycotina</taxon>
        <taxon>Agaricomycetes</taxon>
        <taxon>Polyporales</taxon>
        <taxon>Polyporaceae</taxon>
        <taxon>Lentinus</taxon>
    </lineage>
</organism>
<dbReference type="AlphaFoldDB" id="A0A371DB98"/>
<gene>
    <name evidence="2" type="ORF">OH76DRAFT_1418296</name>
</gene>
<dbReference type="Proteomes" id="UP000256964">
    <property type="component" value="Unassembled WGS sequence"/>
</dbReference>
<dbReference type="EMBL" id="KZ857403">
    <property type="protein sequence ID" value="RDX49824.1"/>
    <property type="molecule type" value="Genomic_DNA"/>
</dbReference>
<dbReference type="OrthoDB" id="2757669at2759"/>
<keyword evidence="3" id="KW-1185">Reference proteome</keyword>
<name>A0A371DB98_9APHY</name>
<proteinExistence type="predicted"/>
<accession>A0A371DB98</accession>
<evidence type="ECO:0000313" key="2">
    <source>
        <dbReference type="EMBL" id="RDX49824.1"/>
    </source>
</evidence>
<feature type="compositionally biased region" description="Basic and acidic residues" evidence="1">
    <location>
        <begin position="463"/>
        <end position="481"/>
    </location>
</feature>